<dbReference type="Proteomes" id="UP001201873">
    <property type="component" value="Unassembled WGS sequence"/>
</dbReference>
<dbReference type="RefSeq" id="WP_248825779.1">
    <property type="nucleotide sequence ID" value="NZ_JALKFT010000018.1"/>
</dbReference>
<dbReference type="NCBIfam" id="TIGR01722">
    <property type="entry name" value="MMSDH"/>
    <property type="match status" value="1"/>
</dbReference>
<dbReference type="SUPFAM" id="SSF53720">
    <property type="entry name" value="ALDH-like"/>
    <property type="match status" value="1"/>
</dbReference>
<dbReference type="PANTHER" id="PTHR43866:SF4">
    <property type="entry name" value="MALONATE-SEMIALDEHYDE DEHYDROGENASE"/>
    <property type="match status" value="1"/>
</dbReference>
<evidence type="ECO:0000256" key="1">
    <source>
        <dbReference type="ARBA" id="ARBA00013048"/>
    </source>
</evidence>
<dbReference type="Gene3D" id="3.40.605.10">
    <property type="entry name" value="Aldehyde Dehydrogenase, Chain A, domain 1"/>
    <property type="match status" value="1"/>
</dbReference>
<feature type="domain" description="Aldehyde dehydrogenase" evidence="4">
    <location>
        <begin position="20"/>
        <end position="487"/>
    </location>
</feature>
<dbReference type="InterPro" id="IPR016161">
    <property type="entry name" value="Ald_DH/histidinol_DH"/>
</dbReference>
<accession>A0ABT0K188</accession>
<dbReference type="InterPro" id="IPR016163">
    <property type="entry name" value="Ald_DH_C"/>
</dbReference>
<dbReference type="EC" id="1.2.1.27" evidence="1"/>
<reference evidence="5 6" key="1">
    <citation type="submission" date="2022-04" db="EMBL/GenBank/DDBJ databases">
        <title>Genome diversity in the genus Frankia.</title>
        <authorList>
            <person name="Carlos-Shanley C."/>
            <person name="Hahn D."/>
        </authorList>
    </citation>
    <scope>NUCLEOTIDE SEQUENCE [LARGE SCALE GENOMIC DNA]</scope>
    <source>
        <strain evidence="5 6">Ag45/Mut15</strain>
    </source>
</reference>
<name>A0ABT0K188_9ACTN</name>
<sequence>METIGHWIGGKPVTGGGRVSPVYNPATGRRTAEVTLATEAEVADAVRVASAAATDWSRTSLARRAGLMFRLRELVSGHQSELAALITREHGKVRSDALGEVARGLECVEFACAIPTLLRGEYSAEASRGIDVHTVARPLGVVAGITPFNFPVMVPLWMLANAVACGNTFILKPSEKDPSASLLLAELVARAGFPEGVVNVLQGDASAVTGLVEHPDVAAVSFVGSTPVARHIYETGTRAGKRVQALGGAKNHMVVLPDADLGAAANAAINAGYGSAGERCMAISVVVAVGSVADPLVDAIAARIPDVVIGPGDQQTSMMGPLITAEHRDRVRSYVAGAAGEGATVVVDGSRPPAAVVAPAVVAPGGGDAGGFFLGCSLVDRVRPGMRVYDDEIFGPVLAVVRVDTYDEAVALVNANPYGNGVALFTRDGGAARQFQRDIQVGMVGINVAIPVPVAWHSFGGWKASLFGDSPIYGPEGIRFYTRPQVVTSRWPDPTPEAIDLGFPMNR</sequence>
<dbReference type="InterPro" id="IPR015590">
    <property type="entry name" value="Aldehyde_DH_dom"/>
</dbReference>
<dbReference type="InterPro" id="IPR016162">
    <property type="entry name" value="Ald_DH_N"/>
</dbReference>
<dbReference type="Pfam" id="PF00171">
    <property type="entry name" value="Aldedh"/>
    <property type="match status" value="1"/>
</dbReference>
<protein>
    <recommendedName>
        <fullName evidence="1">methylmalonate-semialdehyde dehydrogenase (CoA acylating)</fullName>
        <ecNumber evidence="1">1.2.1.27</ecNumber>
    </recommendedName>
</protein>
<dbReference type="InterPro" id="IPR016160">
    <property type="entry name" value="Ald_DH_CS_CYS"/>
</dbReference>
<proteinExistence type="predicted"/>
<evidence type="ECO:0000313" key="6">
    <source>
        <dbReference type="Proteomes" id="UP001201873"/>
    </source>
</evidence>
<dbReference type="CDD" id="cd07085">
    <property type="entry name" value="ALDH_F6_MMSDH"/>
    <property type="match status" value="1"/>
</dbReference>
<dbReference type="Gene3D" id="3.40.309.10">
    <property type="entry name" value="Aldehyde Dehydrogenase, Chain A, domain 2"/>
    <property type="match status" value="1"/>
</dbReference>
<evidence type="ECO:0000313" key="5">
    <source>
        <dbReference type="EMBL" id="MCK9877560.1"/>
    </source>
</evidence>
<comment type="caution">
    <text evidence="5">The sequence shown here is derived from an EMBL/GenBank/DDBJ whole genome shotgun (WGS) entry which is preliminary data.</text>
</comment>
<organism evidence="5 6">
    <name type="scientific">Frankia umida</name>
    <dbReference type="NCBI Taxonomy" id="573489"/>
    <lineage>
        <taxon>Bacteria</taxon>
        <taxon>Bacillati</taxon>
        <taxon>Actinomycetota</taxon>
        <taxon>Actinomycetes</taxon>
        <taxon>Frankiales</taxon>
        <taxon>Frankiaceae</taxon>
        <taxon>Frankia</taxon>
    </lineage>
</organism>
<keyword evidence="3" id="KW-0520">NAD</keyword>
<dbReference type="EMBL" id="JALKFT010000018">
    <property type="protein sequence ID" value="MCK9877560.1"/>
    <property type="molecule type" value="Genomic_DNA"/>
</dbReference>
<evidence type="ECO:0000256" key="3">
    <source>
        <dbReference type="ARBA" id="ARBA00023027"/>
    </source>
</evidence>
<gene>
    <name evidence="5" type="ORF">MXD59_17575</name>
</gene>
<dbReference type="InterPro" id="IPR010061">
    <property type="entry name" value="MeMal-semiAld_DH"/>
</dbReference>
<dbReference type="PROSITE" id="PS00070">
    <property type="entry name" value="ALDEHYDE_DEHYDR_CYS"/>
    <property type="match status" value="1"/>
</dbReference>
<keyword evidence="2" id="KW-0560">Oxidoreductase</keyword>
<evidence type="ECO:0000256" key="2">
    <source>
        <dbReference type="ARBA" id="ARBA00023002"/>
    </source>
</evidence>
<dbReference type="PANTHER" id="PTHR43866">
    <property type="entry name" value="MALONATE-SEMIALDEHYDE DEHYDROGENASE"/>
    <property type="match status" value="1"/>
</dbReference>
<keyword evidence="6" id="KW-1185">Reference proteome</keyword>
<evidence type="ECO:0000259" key="4">
    <source>
        <dbReference type="Pfam" id="PF00171"/>
    </source>
</evidence>